<dbReference type="EMBL" id="MBFS01003653">
    <property type="protein sequence ID" value="PVU85504.1"/>
    <property type="molecule type" value="Genomic_DNA"/>
</dbReference>
<evidence type="ECO:0000256" key="2">
    <source>
        <dbReference type="ARBA" id="ARBA00022630"/>
    </source>
</evidence>
<comment type="similarity">
    <text evidence="9">Belongs to the Dus family. Dus1 subfamily.</text>
</comment>
<reference evidence="19 20" key="1">
    <citation type="journal article" date="2018" name="MBio">
        <title>Comparative Genomics Reveals the Core Gene Toolbox for the Fungus-Insect Symbiosis.</title>
        <authorList>
            <person name="Wang Y."/>
            <person name="Stata M."/>
            <person name="Wang W."/>
            <person name="Stajich J.E."/>
            <person name="White M.M."/>
            <person name="Moncalvo J.M."/>
        </authorList>
    </citation>
    <scope>NUCLEOTIDE SEQUENCE [LARGE SCALE GENOMIC DNA]</scope>
    <source>
        <strain evidence="19 20">SC-DP-2</strain>
    </source>
</reference>
<keyword evidence="7" id="KW-0560">Oxidoreductase</keyword>
<feature type="domain" description="DUS-like FMN-binding" evidence="18">
    <location>
        <begin position="105"/>
        <end position="385"/>
    </location>
</feature>
<evidence type="ECO:0000256" key="17">
    <source>
        <dbReference type="SAM" id="MobiDB-lite"/>
    </source>
</evidence>
<keyword evidence="6" id="KW-0521">NADP</keyword>
<evidence type="ECO:0000256" key="15">
    <source>
        <dbReference type="ARBA" id="ARBA00049447"/>
    </source>
</evidence>
<evidence type="ECO:0000256" key="11">
    <source>
        <dbReference type="ARBA" id="ARBA00047287"/>
    </source>
</evidence>
<evidence type="ECO:0000256" key="7">
    <source>
        <dbReference type="ARBA" id="ARBA00023002"/>
    </source>
</evidence>
<evidence type="ECO:0000256" key="12">
    <source>
        <dbReference type="ARBA" id="ARBA00047652"/>
    </source>
</evidence>
<keyword evidence="20" id="KW-1185">Reference proteome</keyword>
<dbReference type="SUPFAM" id="SSF51395">
    <property type="entry name" value="FMN-linked oxidoreductases"/>
    <property type="match status" value="1"/>
</dbReference>
<dbReference type="PANTHER" id="PTHR11082:SF5">
    <property type="entry name" value="TRNA-DIHYDROURIDINE(16_17) SYNTHASE [NAD(P)(+)]-LIKE"/>
    <property type="match status" value="1"/>
</dbReference>
<dbReference type="AlphaFoldDB" id="A0A2T9XZN5"/>
<evidence type="ECO:0000256" key="9">
    <source>
        <dbReference type="ARBA" id="ARBA00038313"/>
    </source>
</evidence>
<gene>
    <name evidence="19" type="ORF">BB560_007004</name>
</gene>
<evidence type="ECO:0000256" key="5">
    <source>
        <dbReference type="ARBA" id="ARBA00022694"/>
    </source>
</evidence>
<proteinExistence type="inferred from homology"/>
<comment type="catalytic activity">
    <reaction evidence="15">
        <text>a 5,6-dihydrouridine in mRNA + NADP(+) = a uridine in mRNA + NADPH + H(+)</text>
        <dbReference type="Rhea" id="RHEA:69855"/>
        <dbReference type="Rhea" id="RHEA-COMP:14658"/>
        <dbReference type="Rhea" id="RHEA-COMP:17789"/>
        <dbReference type="ChEBI" id="CHEBI:15378"/>
        <dbReference type="ChEBI" id="CHEBI:57783"/>
        <dbReference type="ChEBI" id="CHEBI:58349"/>
        <dbReference type="ChEBI" id="CHEBI:65315"/>
        <dbReference type="ChEBI" id="CHEBI:74443"/>
    </reaction>
    <physiologicalReaction direction="right-to-left" evidence="15">
        <dbReference type="Rhea" id="RHEA:69857"/>
    </physiologicalReaction>
</comment>
<sequence>MHILARITPPSAPRFFFFNLSCKFLSAMPEKRPLQTSQSDTENDSFSVSKKPSTVSIPVSESESVSDLQSTELAVDSSLSKPENPAFSFFATALKNSKYFLAPMAWRILARRYGAQVCFTPMFHAKMFSDKSNRAYFNDMWQTNEHDRPLIVQFCANDPDSFLQAALLVQDSADAVDLNLGCPQHIARRGKYGAYLMDEWVLISKIIETASKNLKIPVTAKIRVYPEIEKTIAYAQMLVKAGAKMLTVHGRLKDQKGHKTGLCDWTKIKAVRDSVDVPVVANGGILYFEDVEYCLKETGANGVMIAESHLYNPTFFNNDVSKTYEVALEYLEICKSVLTKPAYIRAHLFKIFRPCLSTYTEQRSKLASAVTLEEFTSVVLELKAELQKEESNSSFDHNDIQFDSYGYKMLPNWVCQPLVRTQFDPKTSVSKIPLGRTIPPK</sequence>
<dbReference type="InterPro" id="IPR013785">
    <property type="entry name" value="Aldolase_TIM"/>
</dbReference>
<feature type="compositionally biased region" description="Polar residues" evidence="17">
    <location>
        <begin position="34"/>
        <end position="51"/>
    </location>
</feature>
<keyword evidence="5" id="KW-0819">tRNA processing</keyword>
<dbReference type="STRING" id="133381.A0A2T9XZN5"/>
<dbReference type="EC" id="1.3.1.88" evidence="10"/>
<evidence type="ECO:0000256" key="4">
    <source>
        <dbReference type="ARBA" id="ARBA00022664"/>
    </source>
</evidence>
<comment type="cofactor">
    <cofactor evidence="1">
        <name>FMN</name>
        <dbReference type="ChEBI" id="CHEBI:58210"/>
    </cofactor>
</comment>
<dbReference type="GO" id="GO:0017150">
    <property type="term" value="F:tRNA dihydrouridine synthase activity"/>
    <property type="evidence" value="ECO:0007669"/>
    <property type="project" value="InterPro"/>
</dbReference>
<keyword evidence="2" id="KW-0285">Flavoprotein</keyword>
<organism evidence="19 20">
    <name type="scientific">Smittium megazygosporum</name>
    <dbReference type="NCBI Taxonomy" id="133381"/>
    <lineage>
        <taxon>Eukaryota</taxon>
        <taxon>Fungi</taxon>
        <taxon>Fungi incertae sedis</taxon>
        <taxon>Zoopagomycota</taxon>
        <taxon>Kickxellomycotina</taxon>
        <taxon>Harpellomycetes</taxon>
        <taxon>Harpellales</taxon>
        <taxon>Legeriomycetaceae</taxon>
        <taxon>Smittium</taxon>
    </lineage>
</organism>
<keyword evidence="8" id="KW-0520">NAD</keyword>
<evidence type="ECO:0000313" key="19">
    <source>
        <dbReference type="EMBL" id="PVU85504.1"/>
    </source>
</evidence>
<dbReference type="PANTHER" id="PTHR11082">
    <property type="entry name" value="TRNA-DIHYDROURIDINE SYNTHASE"/>
    <property type="match status" value="1"/>
</dbReference>
<dbReference type="Proteomes" id="UP000245609">
    <property type="component" value="Unassembled WGS sequence"/>
</dbReference>
<dbReference type="InterPro" id="IPR035587">
    <property type="entry name" value="DUS-like_FMN-bd"/>
</dbReference>
<protein>
    <recommendedName>
        <fullName evidence="10">tRNA-dihydrouridine(16/17) synthase [NAD(P)(+)]</fullName>
        <ecNumber evidence="10">1.3.1.88</ecNumber>
    </recommendedName>
</protein>
<comment type="catalytic activity">
    <reaction evidence="14">
        <text>5,6-dihydrouridine(16) in tRNA + NAD(+) = uridine(16) in tRNA + NADH + H(+)</text>
        <dbReference type="Rhea" id="RHEA:53380"/>
        <dbReference type="Rhea" id="RHEA-COMP:13543"/>
        <dbReference type="Rhea" id="RHEA-COMP:13544"/>
        <dbReference type="ChEBI" id="CHEBI:15378"/>
        <dbReference type="ChEBI" id="CHEBI:57540"/>
        <dbReference type="ChEBI" id="CHEBI:57945"/>
        <dbReference type="ChEBI" id="CHEBI:65315"/>
        <dbReference type="ChEBI" id="CHEBI:74443"/>
        <dbReference type="EC" id="1.3.1.88"/>
    </reaction>
    <physiologicalReaction direction="right-to-left" evidence="14">
        <dbReference type="Rhea" id="RHEA:53382"/>
    </physiologicalReaction>
</comment>
<comment type="catalytic activity">
    <reaction evidence="16">
        <text>5,6-dihydrouridine(17) in tRNA + NADP(+) = uridine(17) in tRNA + NADPH + H(+)</text>
        <dbReference type="Rhea" id="RHEA:53368"/>
        <dbReference type="Rhea" id="RHEA-COMP:13541"/>
        <dbReference type="Rhea" id="RHEA-COMP:13542"/>
        <dbReference type="ChEBI" id="CHEBI:15378"/>
        <dbReference type="ChEBI" id="CHEBI:57783"/>
        <dbReference type="ChEBI" id="CHEBI:58349"/>
        <dbReference type="ChEBI" id="CHEBI:65315"/>
        <dbReference type="ChEBI" id="CHEBI:74443"/>
        <dbReference type="EC" id="1.3.1.88"/>
    </reaction>
    <physiologicalReaction direction="right-to-left" evidence="16">
        <dbReference type="Rhea" id="RHEA:53370"/>
    </physiologicalReaction>
</comment>
<evidence type="ECO:0000256" key="14">
    <source>
        <dbReference type="ARBA" id="ARBA00048934"/>
    </source>
</evidence>
<name>A0A2T9XZN5_9FUNG</name>
<keyword evidence="3" id="KW-0288">FMN</keyword>
<evidence type="ECO:0000256" key="10">
    <source>
        <dbReference type="ARBA" id="ARBA00038890"/>
    </source>
</evidence>
<dbReference type="Pfam" id="PF01207">
    <property type="entry name" value="Dus"/>
    <property type="match status" value="1"/>
</dbReference>
<dbReference type="Gene3D" id="3.20.20.70">
    <property type="entry name" value="Aldolase class I"/>
    <property type="match status" value="1"/>
</dbReference>
<dbReference type="CDD" id="cd02801">
    <property type="entry name" value="DUS_like_FMN"/>
    <property type="match status" value="1"/>
</dbReference>
<evidence type="ECO:0000256" key="16">
    <source>
        <dbReference type="ARBA" id="ARBA00049467"/>
    </source>
</evidence>
<dbReference type="GO" id="GO:0006397">
    <property type="term" value="P:mRNA processing"/>
    <property type="evidence" value="ECO:0007669"/>
    <property type="project" value="UniProtKB-KW"/>
</dbReference>
<dbReference type="InterPro" id="IPR018517">
    <property type="entry name" value="tRNA_hU_synthase_CS"/>
</dbReference>
<feature type="region of interest" description="Disordered" evidence="17">
    <location>
        <begin position="33"/>
        <end position="54"/>
    </location>
</feature>
<comment type="catalytic activity">
    <reaction evidence="13">
        <text>a 5,6-dihydrouridine in mRNA + NAD(+) = a uridine in mRNA + NADH + H(+)</text>
        <dbReference type="Rhea" id="RHEA:69851"/>
        <dbReference type="Rhea" id="RHEA-COMP:14658"/>
        <dbReference type="Rhea" id="RHEA-COMP:17789"/>
        <dbReference type="ChEBI" id="CHEBI:15378"/>
        <dbReference type="ChEBI" id="CHEBI:57540"/>
        <dbReference type="ChEBI" id="CHEBI:57945"/>
        <dbReference type="ChEBI" id="CHEBI:65315"/>
        <dbReference type="ChEBI" id="CHEBI:74443"/>
    </reaction>
    <physiologicalReaction direction="right-to-left" evidence="13">
        <dbReference type="Rhea" id="RHEA:69853"/>
    </physiologicalReaction>
</comment>
<evidence type="ECO:0000313" key="20">
    <source>
        <dbReference type="Proteomes" id="UP000245609"/>
    </source>
</evidence>
<comment type="caution">
    <text evidence="19">The sequence shown here is derived from an EMBL/GenBank/DDBJ whole genome shotgun (WGS) entry which is preliminary data.</text>
</comment>
<comment type="catalytic activity">
    <reaction evidence="11">
        <text>5,6-dihydrouridine(17) in tRNA + NAD(+) = uridine(17) in tRNA + NADH + H(+)</text>
        <dbReference type="Rhea" id="RHEA:53372"/>
        <dbReference type="Rhea" id="RHEA-COMP:13541"/>
        <dbReference type="Rhea" id="RHEA-COMP:13542"/>
        <dbReference type="ChEBI" id="CHEBI:15378"/>
        <dbReference type="ChEBI" id="CHEBI:57540"/>
        <dbReference type="ChEBI" id="CHEBI:57945"/>
        <dbReference type="ChEBI" id="CHEBI:65315"/>
        <dbReference type="ChEBI" id="CHEBI:74443"/>
        <dbReference type="EC" id="1.3.1.88"/>
    </reaction>
    <physiologicalReaction direction="right-to-left" evidence="11">
        <dbReference type="Rhea" id="RHEA:53374"/>
    </physiologicalReaction>
</comment>
<evidence type="ECO:0000256" key="13">
    <source>
        <dbReference type="ARBA" id="ARBA00048342"/>
    </source>
</evidence>
<evidence type="ECO:0000256" key="3">
    <source>
        <dbReference type="ARBA" id="ARBA00022643"/>
    </source>
</evidence>
<evidence type="ECO:0000256" key="6">
    <source>
        <dbReference type="ARBA" id="ARBA00022857"/>
    </source>
</evidence>
<evidence type="ECO:0000256" key="8">
    <source>
        <dbReference type="ARBA" id="ARBA00023027"/>
    </source>
</evidence>
<dbReference type="OrthoDB" id="272303at2759"/>
<accession>A0A2T9XZN5</accession>
<evidence type="ECO:0000259" key="18">
    <source>
        <dbReference type="Pfam" id="PF01207"/>
    </source>
</evidence>
<dbReference type="GO" id="GO:0050660">
    <property type="term" value="F:flavin adenine dinucleotide binding"/>
    <property type="evidence" value="ECO:0007669"/>
    <property type="project" value="InterPro"/>
</dbReference>
<evidence type="ECO:0000256" key="1">
    <source>
        <dbReference type="ARBA" id="ARBA00001917"/>
    </source>
</evidence>
<keyword evidence="4" id="KW-0507">mRNA processing</keyword>
<dbReference type="PROSITE" id="PS01136">
    <property type="entry name" value="UPF0034"/>
    <property type="match status" value="1"/>
</dbReference>
<comment type="catalytic activity">
    <reaction evidence="12">
        <text>5,6-dihydrouridine(16) in tRNA + NADP(+) = uridine(16) in tRNA + NADPH + H(+)</text>
        <dbReference type="Rhea" id="RHEA:53376"/>
        <dbReference type="Rhea" id="RHEA-COMP:13543"/>
        <dbReference type="Rhea" id="RHEA-COMP:13544"/>
        <dbReference type="ChEBI" id="CHEBI:15378"/>
        <dbReference type="ChEBI" id="CHEBI:57783"/>
        <dbReference type="ChEBI" id="CHEBI:58349"/>
        <dbReference type="ChEBI" id="CHEBI:65315"/>
        <dbReference type="ChEBI" id="CHEBI:74443"/>
        <dbReference type="EC" id="1.3.1.88"/>
    </reaction>
    <physiologicalReaction direction="right-to-left" evidence="12">
        <dbReference type="Rhea" id="RHEA:53378"/>
    </physiologicalReaction>
</comment>